<comment type="similarity">
    <text evidence="1">Belongs to the bacterial sugar transferase family.</text>
</comment>
<reference evidence="5" key="1">
    <citation type="submission" date="2018-11" db="EMBL/GenBank/DDBJ databases">
        <title>Complete genome sequence of Paenibacillus sp. ML311-T8.</title>
        <authorList>
            <person name="Nam Y.-D."/>
            <person name="Kang J."/>
            <person name="Chung W.-H."/>
            <person name="Park Y.S."/>
        </authorList>
    </citation>
    <scope>NUCLEOTIDE SEQUENCE [LARGE SCALE GENOMIC DNA]</scope>
    <source>
        <strain evidence="5">ML311-T8</strain>
    </source>
</reference>
<dbReference type="PANTHER" id="PTHR30576:SF10">
    <property type="entry name" value="SLL5057 PROTEIN"/>
    <property type="match status" value="1"/>
</dbReference>
<gene>
    <name evidence="4" type="ORF">EHS13_05580</name>
</gene>
<dbReference type="InterPro" id="IPR003362">
    <property type="entry name" value="Bact_transf"/>
</dbReference>
<sequence>MSKTERSISGQKSRLAYTQPKRSGRYHYNPTVNQVIASDVRFYLFLKRFIDVIGSISGLVIGFPFFLIIALLIKLESPKGAVIFKSLRVGKNEKQFYAYKFRSMVTDAEHLLVGLLDQNEVSGAMFKMKNDPRVTRIGKFIRRTSIDELPQLWNVLMGAMSLVGPRPPLPREVEEYTAYDKQRLLVTPGCTGLWQISGRSNIGFSEMVELDLIYIQRQSIFIDIQIIVKTAGVIFGSKNAF</sequence>
<dbReference type="PANTHER" id="PTHR30576">
    <property type="entry name" value="COLANIC BIOSYNTHESIS UDP-GLUCOSE LIPID CARRIER TRANSFERASE"/>
    <property type="match status" value="1"/>
</dbReference>
<keyword evidence="2" id="KW-1133">Transmembrane helix</keyword>
<keyword evidence="2" id="KW-0472">Membrane</keyword>
<keyword evidence="5" id="KW-1185">Reference proteome</keyword>
<dbReference type="GO" id="GO:0016780">
    <property type="term" value="F:phosphotransferase activity, for other substituted phosphate groups"/>
    <property type="evidence" value="ECO:0007669"/>
    <property type="project" value="TreeGrafter"/>
</dbReference>
<feature type="domain" description="Bacterial sugar transferase" evidence="3">
    <location>
        <begin position="47"/>
        <end position="235"/>
    </location>
</feature>
<name>A0A6B8RD96_9BACL</name>
<keyword evidence="2" id="KW-0812">Transmembrane</keyword>
<evidence type="ECO:0000256" key="2">
    <source>
        <dbReference type="SAM" id="Phobius"/>
    </source>
</evidence>
<dbReference type="EMBL" id="CP034235">
    <property type="protein sequence ID" value="QGQ94411.1"/>
    <property type="molecule type" value="Genomic_DNA"/>
</dbReference>
<feature type="transmembrane region" description="Helical" evidence="2">
    <location>
        <begin position="52"/>
        <end position="73"/>
    </location>
</feature>
<keyword evidence="4" id="KW-0808">Transferase</keyword>
<accession>A0A6B8RD96</accession>
<organism evidence="4 5">
    <name type="scientific">Paenibacillus psychroresistens</name>
    <dbReference type="NCBI Taxonomy" id="1778678"/>
    <lineage>
        <taxon>Bacteria</taxon>
        <taxon>Bacillati</taxon>
        <taxon>Bacillota</taxon>
        <taxon>Bacilli</taxon>
        <taxon>Bacillales</taxon>
        <taxon>Paenibacillaceae</taxon>
        <taxon>Paenibacillus</taxon>
    </lineage>
</organism>
<dbReference type="KEGG" id="ppsc:EHS13_05580"/>
<evidence type="ECO:0000313" key="5">
    <source>
        <dbReference type="Proteomes" id="UP000426246"/>
    </source>
</evidence>
<dbReference type="RefSeq" id="WP_155699414.1">
    <property type="nucleotide sequence ID" value="NZ_CP034235.1"/>
</dbReference>
<evidence type="ECO:0000259" key="3">
    <source>
        <dbReference type="Pfam" id="PF02397"/>
    </source>
</evidence>
<dbReference type="OrthoDB" id="9808602at2"/>
<dbReference type="Pfam" id="PF02397">
    <property type="entry name" value="Bac_transf"/>
    <property type="match status" value="1"/>
</dbReference>
<dbReference type="AlphaFoldDB" id="A0A6B8RD96"/>
<proteinExistence type="inferred from homology"/>
<dbReference type="Proteomes" id="UP000426246">
    <property type="component" value="Chromosome"/>
</dbReference>
<evidence type="ECO:0000256" key="1">
    <source>
        <dbReference type="ARBA" id="ARBA00006464"/>
    </source>
</evidence>
<evidence type="ECO:0000313" key="4">
    <source>
        <dbReference type="EMBL" id="QGQ94411.1"/>
    </source>
</evidence>
<protein>
    <submittedName>
        <fullName evidence="4">Sugar transferase</fullName>
    </submittedName>
</protein>